<comment type="similarity">
    <text evidence="1">Belongs to the sigma-70 factor family. ECF subfamily.</text>
</comment>
<dbReference type="Proteomes" id="UP000316426">
    <property type="component" value="Chromosome"/>
</dbReference>
<dbReference type="Pfam" id="PF08281">
    <property type="entry name" value="Sigma70_r4_2"/>
    <property type="match status" value="1"/>
</dbReference>
<keyword evidence="2" id="KW-0805">Transcription regulation</keyword>
<dbReference type="CDD" id="cd06171">
    <property type="entry name" value="Sigma70_r4"/>
    <property type="match status" value="1"/>
</dbReference>
<dbReference type="SUPFAM" id="SSF88946">
    <property type="entry name" value="Sigma2 domain of RNA polymerase sigma factors"/>
    <property type="match status" value="1"/>
</dbReference>
<name>A0A518KC10_9BACT</name>
<evidence type="ECO:0000256" key="2">
    <source>
        <dbReference type="ARBA" id="ARBA00023015"/>
    </source>
</evidence>
<dbReference type="InterPro" id="IPR013324">
    <property type="entry name" value="RNA_pol_sigma_r3/r4-like"/>
</dbReference>
<evidence type="ECO:0000313" key="7">
    <source>
        <dbReference type="Proteomes" id="UP000316426"/>
    </source>
</evidence>
<dbReference type="KEGG" id="bmei:Spa11_35510"/>
<evidence type="ECO:0000256" key="1">
    <source>
        <dbReference type="ARBA" id="ARBA00010641"/>
    </source>
</evidence>
<dbReference type="GO" id="GO:0016987">
    <property type="term" value="F:sigma factor activity"/>
    <property type="evidence" value="ECO:0007669"/>
    <property type="project" value="UniProtKB-KW"/>
</dbReference>
<keyword evidence="4" id="KW-0804">Transcription</keyword>
<protein>
    <submittedName>
        <fullName evidence="6">RNA polymerase sigma factor</fullName>
    </submittedName>
</protein>
<dbReference type="GO" id="GO:0006352">
    <property type="term" value="P:DNA-templated transcription initiation"/>
    <property type="evidence" value="ECO:0007669"/>
    <property type="project" value="InterPro"/>
</dbReference>
<feature type="domain" description="RNA polymerase sigma factor 70 region 4 type 2" evidence="5">
    <location>
        <begin position="131"/>
        <end position="184"/>
    </location>
</feature>
<organism evidence="6 7">
    <name type="scientific">Botrimarina mediterranea</name>
    <dbReference type="NCBI Taxonomy" id="2528022"/>
    <lineage>
        <taxon>Bacteria</taxon>
        <taxon>Pseudomonadati</taxon>
        <taxon>Planctomycetota</taxon>
        <taxon>Planctomycetia</taxon>
        <taxon>Pirellulales</taxon>
        <taxon>Lacipirellulaceae</taxon>
        <taxon>Botrimarina</taxon>
    </lineage>
</organism>
<evidence type="ECO:0000313" key="6">
    <source>
        <dbReference type="EMBL" id="QDV75336.1"/>
    </source>
</evidence>
<dbReference type="AlphaFoldDB" id="A0A518KC10"/>
<dbReference type="SUPFAM" id="SSF88659">
    <property type="entry name" value="Sigma3 and sigma4 domains of RNA polymerase sigma factors"/>
    <property type="match status" value="1"/>
</dbReference>
<accession>A0A518KC10</accession>
<keyword evidence="3" id="KW-0731">Sigma factor</keyword>
<reference evidence="6 7" key="1">
    <citation type="submission" date="2019-02" db="EMBL/GenBank/DDBJ databases">
        <title>Deep-cultivation of Planctomycetes and their phenomic and genomic characterization uncovers novel biology.</title>
        <authorList>
            <person name="Wiegand S."/>
            <person name="Jogler M."/>
            <person name="Boedeker C."/>
            <person name="Pinto D."/>
            <person name="Vollmers J."/>
            <person name="Rivas-Marin E."/>
            <person name="Kohn T."/>
            <person name="Peeters S.H."/>
            <person name="Heuer A."/>
            <person name="Rast P."/>
            <person name="Oberbeckmann S."/>
            <person name="Bunk B."/>
            <person name="Jeske O."/>
            <person name="Meyerdierks A."/>
            <person name="Storesund J.E."/>
            <person name="Kallscheuer N."/>
            <person name="Luecker S."/>
            <person name="Lage O.M."/>
            <person name="Pohl T."/>
            <person name="Merkel B.J."/>
            <person name="Hornburger P."/>
            <person name="Mueller R.-W."/>
            <person name="Bruemmer F."/>
            <person name="Labrenz M."/>
            <person name="Spormann A.M."/>
            <person name="Op den Camp H."/>
            <person name="Overmann J."/>
            <person name="Amann R."/>
            <person name="Jetten M.S.M."/>
            <person name="Mascher T."/>
            <person name="Medema M.H."/>
            <person name="Devos D.P."/>
            <person name="Kaster A.-K."/>
            <person name="Ovreas L."/>
            <person name="Rohde M."/>
            <person name="Galperin M.Y."/>
            <person name="Jogler C."/>
        </authorList>
    </citation>
    <scope>NUCLEOTIDE SEQUENCE [LARGE SCALE GENOMIC DNA]</scope>
    <source>
        <strain evidence="6 7">Spa11</strain>
    </source>
</reference>
<dbReference type="InterPro" id="IPR014284">
    <property type="entry name" value="RNA_pol_sigma-70_dom"/>
</dbReference>
<sequence length="191" mass="21275">MPLLPNDRDLLDSLLGGDANAWPLFVDRFIGLISHVVSHAADCRGVRITPADREDLIAEVFVTLLERDKAVLRRFQRRSALHVYLSVIARRVVVRRLMQKAGQTPVAMYAPGYPADIPNGEAPVEQRVADREEVDHMLGGLPEPDAQVVRMYHLEGRSYNEISHAVGLPVNTIGPVLSRARMRMRQSGGSH</sequence>
<dbReference type="GO" id="GO:0003677">
    <property type="term" value="F:DNA binding"/>
    <property type="evidence" value="ECO:0007669"/>
    <property type="project" value="InterPro"/>
</dbReference>
<dbReference type="InterPro" id="IPR013325">
    <property type="entry name" value="RNA_pol_sigma_r2"/>
</dbReference>
<dbReference type="Gene3D" id="1.10.10.10">
    <property type="entry name" value="Winged helix-like DNA-binding domain superfamily/Winged helix DNA-binding domain"/>
    <property type="match status" value="1"/>
</dbReference>
<dbReference type="InterPro" id="IPR036388">
    <property type="entry name" value="WH-like_DNA-bd_sf"/>
</dbReference>
<dbReference type="InterPro" id="IPR039425">
    <property type="entry name" value="RNA_pol_sigma-70-like"/>
</dbReference>
<evidence type="ECO:0000259" key="5">
    <source>
        <dbReference type="Pfam" id="PF08281"/>
    </source>
</evidence>
<evidence type="ECO:0000256" key="4">
    <source>
        <dbReference type="ARBA" id="ARBA00023163"/>
    </source>
</evidence>
<dbReference type="PANTHER" id="PTHR43133:SF51">
    <property type="entry name" value="RNA POLYMERASE SIGMA FACTOR"/>
    <property type="match status" value="1"/>
</dbReference>
<evidence type="ECO:0000256" key="3">
    <source>
        <dbReference type="ARBA" id="ARBA00023082"/>
    </source>
</evidence>
<dbReference type="InterPro" id="IPR013249">
    <property type="entry name" value="RNA_pol_sigma70_r4_t2"/>
</dbReference>
<dbReference type="Gene3D" id="1.10.1740.10">
    <property type="match status" value="1"/>
</dbReference>
<dbReference type="PANTHER" id="PTHR43133">
    <property type="entry name" value="RNA POLYMERASE ECF-TYPE SIGMA FACTO"/>
    <property type="match status" value="1"/>
</dbReference>
<dbReference type="RefSeq" id="WP_145114526.1">
    <property type="nucleotide sequence ID" value="NZ_CP036349.1"/>
</dbReference>
<dbReference type="NCBIfam" id="TIGR02937">
    <property type="entry name" value="sigma70-ECF"/>
    <property type="match status" value="1"/>
</dbReference>
<proteinExistence type="inferred from homology"/>
<dbReference type="EMBL" id="CP036349">
    <property type="protein sequence ID" value="QDV75336.1"/>
    <property type="molecule type" value="Genomic_DNA"/>
</dbReference>
<gene>
    <name evidence="6" type="ORF">Spa11_35510</name>
</gene>
<keyword evidence="7" id="KW-1185">Reference proteome</keyword>